<dbReference type="GO" id="GO:0022857">
    <property type="term" value="F:transmembrane transporter activity"/>
    <property type="evidence" value="ECO:0007669"/>
    <property type="project" value="InterPro"/>
</dbReference>
<keyword evidence="4" id="KW-0997">Cell inner membrane</keyword>
<evidence type="ECO:0000256" key="4">
    <source>
        <dbReference type="ARBA" id="ARBA00022519"/>
    </source>
</evidence>
<sequence length="357" mass="36503">MATGQTDAPAGGDPGLVGAGTAARPATGPKGASGGARPPGRRGPDWVQLVARGGVLVALLLVIVAFGIARPDSFLTTNNLNAILQQAAAPAILAIGLTVPLALGEFDLSIGAMVGLGGASALALITLHGVAWPVAVLLALGIGLLVGLVNGVFIAYLGASSFVQTLAMGVILLGVEYLFTNQQTLFSGVPQGYKDLGQSDAILGVNIQIWLALLVAVLMYLFLEQTETGRRIYAVGGNPDAARFAGVSVKRLRVLGFVIVAVAAVITGILLTAQGGSSQPNAGVPYLLPAYAAAFLGSATFRPGTFNVPGTVVAVLFLGVITTGLQMLQIETAWINIIQGVVLIAAMLISRLERKHR</sequence>
<evidence type="ECO:0000313" key="10">
    <source>
        <dbReference type="EMBL" id="SEO53839.1"/>
    </source>
</evidence>
<evidence type="ECO:0000256" key="2">
    <source>
        <dbReference type="ARBA" id="ARBA00022448"/>
    </source>
</evidence>
<dbReference type="EMBL" id="FOEE01000002">
    <property type="protein sequence ID" value="SEO53839.1"/>
    <property type="molecule type" value="Genomic_DNA"/>
</dbReference>
<dbReference type="InterPro" id="IPR001851">
    <property type="entry name" value="ABC_transp_permease"/>
</dbReference>
<protein>
    <submittedName>
        <fullName evidence="10">Ribose transport system permease protein</fullName>
    </submittedName>
</protein>
<evidence type="ECO:0000256" key="1">
    <source>
        <dbReference type="ARBA" id="ARBA00004651"/>
    </source>
</evidence>
<gene>
    <name evidence="10" type="ORF">SAMN05660991_00617</name>
</gene>
<evidence type="ECO:0000256" key="5">
    <source>
        <dbReference type="ARBA" id="ARBA00022692"/>
    </source>
</evidence>
<feature type="transmembrane region" description="Helical" evidence="9">
    <location>
        <begin position="333"/>
        <end position="352"/>
    </location>
</feature>
<feature type="transmembrane region" description="Helical" evidence="9">
    <location>
        <begin position="49"/>
        <end position="70"/>
    </location>
</feature>
<feature type="transmembrane region" description="Helical" evidence="9">
    <location>
        <begin position="162"/>
        <end position="181"/>
    </location>
</feature>
<evidence type="ECO:0000313" key="11">
    <source>
        <dbReference type="Proteomes" id="UP000198960"/>
    </source>
</evidence>
<keyword evidence="6 9" id="KW-1133">Transmembrane helix</keyword>
<keyword evidence="11" id="KW-1185">Reference proteome</keyword>
<dbReference type="AlphaFoldDB" id="A0A1H8QHZ1"/>
<feature type="transmembrane region" description="Helical" evidence="9">
    <location>
        <begin position="252"/>
        <end position="271"/>
    </location>
</feature>
<feature type="transmembrane region" description="Helical" evidence="9">
    <location>
        <begin position="82"/>
        <end position="103"/>
    </location>
</feature>
<evidence type="ECO:0000256" key="9">
    <source>
        <dbReference type="SAM" id="Phobius"/>
    </source>
</evidence>
<dbReference type="CDD" id="cd06579">
    <property type="entry name" value="TM_PBP1_transp_AraH_like"/>
    <property type="match status" value="1"/>
</dbReference>
<keyword evidence="7 9" id="KW-0472">Membrane</keyword>
<dbReference type="PANTHER" id="PTHR32196:SF21">
    <property type="entry name" value="ABC TRANSPORTER PERMEASE PROTEIN YPHD-RELATED"/>
    <property type="match status" value="1"/>
</dbReference>
<proteinExistence type="predicted"/>
<name>A0A1H8QHZ1_9ACTN</name>
<organism evidence="10 11">
    <name type="scientific">Trujillonella endophytica</name>
    <dbReference type="NCBI Taxonomy" id="673521"/>
    <lineage>
        <taxon>Bacteria</taxon>
        <taxon>Bacillati</taxon>
        <taxon>Actinomycetota</taxon>
        <taxon>Actinomycetes</taxon>
        <taxon>Geodermatophilales</taxon>
        <taxon>Geodermatophilaceae</taxon>
        <taxon>Trujillonella</taxon>
    </lineage>
</organism>
<feature type="transmembrane region" description="Helical" evidence="9">
    <location>
        <begin position="283"/>
        <end position="301"/>
    </location>
</feature>
<evidence type="ECO:0000256" key="3">
    <source>
        <dbReference type="ARBA" id="ARBA00022475"/>
    </source>
</evidence>
<reference evidence="11" key="1">
    <citation type="submission" date="2016-10" db="EMBL/GenBank/DDBJ databases">
        <authorList>
            <person name="Varghese N."/>
            <person name="Submissions S."/>
        </authorList>
    </citation>
    <scope>NUCLEOTIDE SEQUENCE [LARGE SCALE GENOMIC DNA]</scope>
    <source>
        <strain evidence="11">DSM 45413</strain>
    </source>
</reference>
<comment type="subcellular location">
    <subcellularLocation>
        <location evidence="1">Cell membrane</location>
        <topology evidence="1">Multi-pass membrane protein</topology>
    </subcellularLocation>
</comment>
<evidence type="ECO:0000256" key="6">
    <source>
        <dbReference type="ARBA" id="ARBA00022989"/>
    </source>
</evidence>
<keyword evidence="5 9" id="KW-0812">Transmembrane</keyword>
<dbReference type="STRING" id="673521.SAMN05660991_00617"/>
<keyword evidence="3" id="KW-1003">Cell membrane</keyword>
<dbReference type="GO" id="GO:0005886">
    <property type="term" value="C:plasma membrane"/>
    <property type="evidence" value="ECO:0007669"/>
    <property type="project" value="UniProtKB-SubCell"/>
</dbReference>
<feature type="compositionally biased region" description="Low complexity" evidence="8">
    <location>
        <begin position="19"/>
        <end position="38"/>
    </location>
</feature>
<accession>A0A1H8QHZ1</accession>
<dbReference type="PANTHER" id="PTHR32196">
    <property type="entry name" value="ABC TRANSPORTER PERMEASE PROTEIN YPHD-RELATED-RELATED"/>
    <property type="match status" value="1"/>
</dbReference>
<dbReference type="Pfam" id="PF02653">
    <property type="entry name" value="BPD_transp_2"/>
    <property type="match status" value="1"/>
</dbReference>
<feature type="transmembrane region" description="Helical" evidence="9">
    <location>
        <begin position="308"/>
        <end position="327"/>
    </location>
</feature>
<evidence type="ECO:0000256" key="8">
    <source>
        <dbReference type="SAM" id="MobiDB-lite"/>
    </source>
</evidence>
<feature type="transmembrane region" description="Helical" evidence="9">
    <location>
        <begin position="201"/>
        <end position="223"/>
    </location>
</feature>
<evidence type="ECO:0000256" key="7">
    <source>
        <dbReference type="ARBA" id="ARBA00023136"/>
    </source>
</evidence>
<feature type="region of interest" description="Disordered" evidence="8">
    <location>
        <begin position="1"/>
        <end position="41"/>
    </location>
</feature>
<keyword evidence="2" id="KW-0813">Transport</keyword>
<dbReference type="Proteomes" id="UP000198960">
    <property type="component" value="Unassembled WGS sequence"/>
</dbReference>